<name>A0ABS8JYW4_9BURK</name>
<comment type="caution">
    <text evidence="1">The sequence shown here is derived from an EMBL/GenBank/DDBJ whole genome shotgun (WGS) entry which is preliminary data.</text>
</comment>
<organism evidence="1 2">
    <name type="scientific">Paraburkholderia sejongensis</name>
    <dbReference type="NCBI Taxonomy" id="2886946"/>
    <lineage>
        <taxon>Bacteria</taxon>
        <taxon>Pseudomonadati</taxon>
        <taxon>Pseudomonadota</taxon>
        <taxon>Betaproteobacteria</taxon>
        <taxon>Burkholderiales</taxon>
        <taxon>Burkholderiaceae</taxon>
        <taxon>Paraburkholderia</taxon>
    </lineage>
</organism>
<evidence type="ECO:0000313" key="2">
    <source>
        <dbReference type="Proteomes" id="UP001431019"/>
    </source>
</evidence>
<accession>A0ABS8JYW4</accession>
<gene>
    <name evidence="1" type="ORF">LJ656_21040</name>
</gene>
<keyword evidence="2" id="KW-1185">Reference proteome</keyword>
<evidence type="ECO:0000313" key="1">
    <source>
        <dbReference type="EMBL" id="MCC8395080.1"/>
    </source>
</evidence>
<sequence>MAGKQAVGAPMTKACLTTHGGASRDMDQRIQQNLETHGVTVLTTPQCDRNTDGVDMTVTYNDKWWWDIVMYMKEVDIHFYTAPVGKLIVSGEWHNSVLHQFPSADGVVANLMDQMFNEASGGAVRTATAAK</sequence>
<reference evidence="1 2" key="1">
    <citation type="submission" date="2021-11" db="EMBL/GenBank/DDBJ databases">
        <authorList>
            <person name="Oh E.-T."/>
            <person name="Kim S.-B."/>
        </authorList>
    </citation>
    <scope>NUCLEOTIDE SEQUENCE [LARGE SCALE GENOMIC DNA]</scope>
    <source>
        <strain evidence="1 2">MMS20-SJTR3</strain>
    </source>
</reference>
<dbReference type="EMBL" id="JAJITD010000010">
    <property type="protein sequence ID" value="MCC8395080.1"/>
    <property type="molecule type" value="Genomic_DNA"/>
</dbReference>
<proteinExistence type="predicted"/>
<protein>
    <submittedName>
        <fullName evidence="1">Uncharacterized protein</fullName>
    </submittedName>
</protein>
<dbReference type="RefSeq" id="WP_230511290.1">
    <property type="nucleotide sequence ID" value="NZ_JAJITD010000010.1"/>
</dbReference>
<dbReference type="Proteomes" id="UP001431019">
    <property type="component" value="Unassembled WGS sequence"/>
</dbReference>